<dbReference type="GO" id="GO:0005886">
    <property type="term" value="C:plasma membrane"/>
    <property type="evidence" value="ECO:0007669"/>
    <property type="project" value="UniProtKB-SubCell"/>
</dbReference>
<evidence type="ECO:0000256" key="8">
    <source>
        <dbReference type="ARBA" id="ARBA00022989"/>
    </source>
</evidence>
<reference evidence="13 14" key="1">
    <citation type="submission" date="2020-07" db="EMBL/GenBank/DDBJ databases">
        <authorList>
            <person name="Feng X."/>
        </authorList>
    </citation>
    <scope>NUCLEOTIDE SEQUENCE [LARGE SCALE GENOMIC DNA]</scope>
    <source>
        <strain evidence="13 14">JCM31066</strain>
    </source>
</reference>
<evidence type="ECO:0000256" key="10">
    <source>
        <dbReference type="RuleBase" id="RU363032"/>
    </source>
</evidence>
<dbReference type="Proteomes" id="UP000546464">
    <property type="component" value="Unassembled WGS sequence"/>
</dbReference>
<dbReference type="CDD" id="cd06261">
    <property type="entry name" value="TM_PBP2"/>
    <property type="match status" value="1"/>
</dbReference>
<comment type="subcellular location">
    <subcellularLocation>
        <location evidence="2 10">Cell membrane</location>
        <topology evidence="2 10">Multi-pass membrane protein</topology>
    </subcellularLocation>
</comment>
<dbReference type="GO" id="GO:0015098">
    <property type="term" value="F:molybdate ion transmembrane transporter activity"/>
    <property type="evidence" value="ECO:0007669"/>
    <property type="project" value="UniProtKB-UniRule"/>
</dbReference>
<name>A0A842H9B7_9BACT</name>
<proteinExistence type="inferred from homology"/>
<evidence type="ECO:0000256" key="1">
    <source>
        <dbReference type="ARBA" id="ARBA00002949"/>
    </source>
</evidence>
<accession>A0A842H9B7</accession>
<evidence type="ECO:0000256" key="3">
    <source>
        <dbReference type="ARBA" id="ARBA00007069"/>
    </source>
</evidence>
<evidence type="ECO:0000313" key="14">
    <source>
        <dbReference type="Proteomes" id="UP000546464"/>
    </source>
</evidence>
<dbReference type="PANTHER" id="PTHR30183">
    <property type="entry name" value="MOLYBDENUM TRANSPORT SYSTEM PERMEASE PROTEIN MODB"/>
    <property type="match status" value="1"/>
</dbReference>
<comment type="similarity">
    <text evidence="3 11">Belongs to the binding-protein-dependent transport system permease family. CysTW subfamily.</text>
</comment>
<comment type="caution">
    <text evidence="13">The sequence shown here is derived from an EMBL/GenBank/DDBJ whole genome shotgun (WGS) entry which is preliminary data.</text>
</comment>
<keyword evidence="7 10" id="KW-0812">Transmembrane</keyword>
<comment type="function">
    <text evidence="1 11">Part of the binding-protein-dependent transport system for molybdenum; probably responsible for the translocation of the substrate across the membrane.</text>
</comment>
<evidence type="ECO:0000256" key="7">
    <source>
        <dbReference type="ARBA" id="ARBA00022692"/>
    </source>
</evidence>
<sequence length="229" mass="24362">MDTSVLGVIGSTLLWALLSSVLVLLAGVPLAYLLARREFPGKRVISSVVSLPMVLPPTAVGYLLLSLLADNGPLGRNTLGIDLDILLNWKGVILAYSVMSFPLFVRTARVSFEAVSPRLEAMSLTLGRGPLRTFLIVTLPLATRGLIAGMILAFTRAMGEFGATVILAGNIPGRTQTLASAIYSAQQSGNDHRANILLVTALGLGFVLVYVTERLTVMPGFRSSRLAGR</sequence>
<dbReference type="InterPro" id="IPR035906">
    <property type="entry name" value="MetI-like_sf"/>
</dbReference>
<protein>
    <recommendedName>
        <fullName evidence="11">Molybdenum transport system permease</fullName>
    </recommendedName>
</protein>
<feature type="transmembrane region" description="Helical" evidence="10">
    <location>
        <begin position="194"/>
        <end position="212"/>
    </location>
</feature>
<dbReference type="SUPFAM" id="SSF161098">
    <property type="entry name" value="MetI-like"/>
    <property type="match status" value="1"/>
</dbReference>
<dbReference type="InterPro" id="IPR011867">
    <property type="entry name" value="ModB_ABC"/>
</dbReference>
<keyword evidence="4 10" id="KW-0813">Transport</keyword>
<dbReference type="PROSITE" id="PS50928">
    <property type="entry name" value="ABC_TM1"/>
    <property type="match status" value="1"/>
</dbReference>
<feature type="domain" description="ABC transmembrane type-1" evidence="12">
    <location>
        <begin position="9"/>
        <end position="217"/>
    </location>
</feature>
<dbReference type="Pfam" id="PF00528">
    <property type="entry name" value="BPD_transp_1"/>
    <property type="match status" value="1"/>
</dbReference>
<evidence type="ECO:0000256" key="9">
    <source>
        <dbReference type="ARBA" id="ARBA00023136"/>
    </source>
</evidence>
<feature type="transmembrane region" description="Helical" evidence="10">
    <location>
        <begin position="133"/>
        <end position="154"/>
    </location>
</feature>
<dbReference type="InterPro" id="IPR000515">
    <property type="entry name" value="MetI-like"/>
</dbReference>
<evidence type="ECO:0000256" key="6">
    <source>
        <dbReference type="ARBA" id="ARBA00022505"/>
    </source>
</evidence>
<dbReference type="PANTHER" id="PTHR30183:SF3">
    <property type="entry name" value="MOLYBDENUM TRANSPORT SYSTEM PERMEASE PROTEIN MODB"/>
    <property type="match status" value="1"/>
</dbReference>
<evidence type="ECO:0000256" key="5">
    <source>
        <dbReference type="ARBA" id="ARBA00022475"/>
    </source>
</evidence>
<dbReference type="Gene3D" id="1.10.3720.10">
    <property type="entry name" value="MetI-like"/>
    <property type="match status" value="1"/>
</dbReference>
<dbReference type="EMBL" id="JACHVB010000012">
    <property type="protein sequence ID" value="MBC2593113.1"/>
    <property type="molecule type" value="Genomic_DNA"/>
</dbReference>
<organism evidence="13 14">
    <name type="scientific">Ruficoccus amylovorans</name>
    <dbReference type="NCBI Taxonomy" id="1804625"/>
    <lineage>
        <taxon>Bacteria</taxon>
        <taxon>Pseudomonadati</taxon>
        <taxon>Verrucomicrobiota</taxon>
        <taxon>Opitutia</taxon>
        <taxon>Puniceicoccales</taxon>
        <taxon>Cerasicoccaceae</taxon>
        <taxon>Ruficoccus</taxon>
    </lineage>
</organism>
<keyword evidence="14" id="KW-1185">Reference proteome</keyword>
<dbReference type="RefSeq" id="WP_185674110.1">
    <property type="nucleotide sequence ID" value="NZ_JACHVB010000012.1"/>
</dbReference>
<keyword evidence="5 11" id="KW-1003">Cell membrane</keyword>
<keyword evidence="6 11" id="KW-0500">Molybdenum</keyword>
<gene>
    <name evidence="13" type="primary">modB</name>
    <name evidence="13" type="ORF">H5P28_02450</name>
</gene>
<evidence type="ECO:0000313" key="13">
    <source>
        <dbReference type="EMBL" id="MBC2593113.1"/>
    </source>
</evidence>
<feature type="transmembrane region" description="Helical" evidence="10">
    <location>
        <begin position="47"/>
        <end position="69"/>
    </location>
</feature>
<dbReference type="AlphaFoldDB" id="A0A842H9B7"/>
<feature type="transmembrane region" description="Helical" evidence="10">
    <location>
        <begin position="12"/>
        <end position="35"/>
    </location>
</feature>
<evidence type="ECO:0000256" key="11">
    <source>
        <dbReference type="RuleBase" id="RU365097"/>
    </source>
</evidence>
<evidence type="ECO:0000256" key="4">
    <source>
        <dbReference type="ARBA" id="ARBA00022448"/>
    </source>
</evidence>
<evidence type="ECO:0000259" key="12">
    <source>
        <dbReference type="PROSITE" id="PS50928"/>
    </source>
</evidence>
<dbReference type="NCBIfam" id="TIGR02141">
    <property type="entry name" value="modB_ABC"/>
    <property type="match status" value="1"/>
</dbReference>
<evidence type="ECO:0000256" key="2">
    <source>
        <dbReference type="ARBA" id="ARBA00004651"/>
    </source>
</evidence>
<keyword evidence="8 10" id="KW-1133">Transmembrane helix</keyword>
<keyword evidence="9 10" id="KW-0472">Membrane</keyword>
<feature type="transmembrane region" description="Helical" evidence="10">
    <location>
        <begin position="89"/>
        <end position="112"/>
    </location>
</feature>